<reference evidence="3" key="1">
    <citation type="submission" date="2017-01" db="EMBL/GenBank/DDBJ databases">
        <authorList>
            <person name="Varghese N."/>
            <person name="Submissions S."/>
        </authorList>
    </citation>
    <scope>NUCLEOTIDE SEQUENCE [LARGE SCALE GENOMIC DNA]</scope>
    <source>
        <strain evidence="3">DSM 45196</strain>
    </source>
</reference>
<feature type="domain" description="N-acetyltransferase" evidence="1">
    <location>
        <begin position="1"/>
        <end position="64"/>
    </location>
</feature>
<dbReference type="InterPro" id="IPR000182">
    <property type="entry name" value="GNAT_dom"/>
</dbReference>
<dbReference type="PANTHER" id="PTHR43415">
    <property type="entry name" value="SPERMIDINE N(1)-ACETYLTRANSFERASE"/>
    <property type="match status" value="1"/>
</dbReference>
<keyword evidence="2" id="KW-0808">Transferase</keyword>
<organism evidence="2 3">
    <name type="scientific">Kroppenstedtia eburnea</name>
    <dbReference type="NCBI Taxonomy" id="714067"/>
    <lineage>
        <taxon>Bacteria</taxon>
        <taxon>Bacillati</taxon>
        <taxon>Bacillota</taxon>
        <taxon>Bacilli</taxon>
        <taxon>Bacillales</taxon>
        <taxon>Thermoactinomycetaceae</taxon>
        <taxon>Kroppenstedtia</taxon>
    </lineage>
</organism>
<dbReference type="AlphaFoldDB" id="A0A1N7M480"/>
<protein>
    <submittedName>
        <fullName evidence="2">Acetyltransferase (GNAT) family protein</fullName>
    </submittedName>
</protein>
<dbReference type="Gene3D" id="3.40.630.30">
    <property type="match status" value="1"/>
</dbReference>
<dbReference type="PANTHER" id="PTHR43415:SF3">
    <property type="entry name" value="GNAT-FAMILY ACETYLTRANSFERASE"/>
    <property type="match status" value="1"/>
</dbReference>
<dbReference type="GO" id="GO:0016747">
    <property type="term" value="F:acyltransferase activity, transferring groups other than amino-acyl groups"/>
    <property type="evidence" value="ECO:0007669"/>
    <property type="project" value="InterPro"/>
</dbReference>
<dbReference type="PROSITE" id="PS51186">
    <property type="entry name" value="GNAT"/>
    <property type="match status" value="1"/>
</dbReference>
<proteinExistence type="predicted"/>
<accession>A0A1N7M480</accession>
<sequence length="71" mass="8777">MEILLRFIFEEMNLHKVKLEVFEFNPRAIRVYEKCGFRQEGRLREEIFRYGRYHDVLVMGLLQEEYRSTTC</sequence>
<dbReference type="EMBL" id="FTOD01000005">
    <property type="protein sequence ID" value="SIS80894.1"/>
    <property type="molecule type" value="Genomic_DNA"/>
</dbReference>
<dbReference type="Pfam" id="PF13420">
    <property type="entry name" value="Acetyltransf_4"/>
    <property type="match status" value="1"/>
</dbReference>
<dbReference type="Proteomes" id="UP000186795">
    <property type="component" value="Unassembled WGS sequence"/>
</dbReference>
<evidence type="ECO:0000259" key="1">
    <source>
        <dbReference type="PROSITE" id="PS51186"/>
    </source>
</evidence>
<dbReference type="InterPro" id="IPR016181">
    <property type="entry name" value="Acyl_CoA_acyltransferase"/>
</dbReference>
<evidence type="ECO:0000313" key="3">
    <source>
        <dbReference type="Proteomes" id="UP000186795"/>
    </source>
</evidence>
<gene>
    <name evidence="2" type="ORF">SAMN05421790_105191</name>
</gene>
<dbReference type="SUPFAM" id="SSF55729">
    <property type="entry name" value="Acyl-CoA N-acyltransferases (Nat)"/>
    <property type="match status" value="1"/>
</dbReference>
<evidence type="ECO:0000313" key="2">
    <source>
        <dbReference type="EMBL" id="SIS80894.1"/>
    </source>
</evidence>
<keyword evidence="3" id="KW-1185">Reference proteome</keyword>
<name>A0A1N7M480_9BACL</name>